<dbReference type="InterPro" id="IPR001173">
    <property type="entry name" value="Glyco_trans_2-like"/>
</dbReference>
<dbReference type="CDD" id="cd00761">
    <property type="entry name" value="Glyco_tranf_GTA_type"/>
    <property type="match status" value="1"/>
</dbReference>
<comment type="similarity">
    <text evidence="1">Belongs to the glycosyltransferase 2 family.</text>
</comment>
<dbReference type="EMBL" id="CP042912">
    <property type="protein sequence ID" value="QEG20754.1"/>
    <property type="molecule type" value="Genomic_DNA"/>
</dbReference>
<proteinExistence type="inferred from homology"/>
<dbReference type="PANTHER" id="PTHR43179">
    <property type="entry name" value="RHAMNOSYLTRANSFERASE WBBL"/>
    <property type="match status" value="1"/>
</dbReference>
<evidence type="ECO:0000259" key="4">
    <source>
        <dbReference type="Pfam" id="PF00535"/>
    </source>
</evidence>
<dbReference type="OrthoDB" id="153025at2"/>
<dbReference type="Proteomes" id="UP000322214">
    <property type="component" value="Chromosome"/>
</dbReference>
<evidence type="ECO:0000313" key="6">
    <source>
        <dbReference type="Proteomes" id="UP000322214"/>
    </source>
</evidence>
<dbReference type="SUPFAM" id="SSF53448">
    <property type="entry name" value="Nucleotide-diphospho-sugar transferases"/>
    <property type="match status" value="1"/>
</dbReference>
<dbReference type="GO" id="GO:0016757">
    <property type="term" value="F:glycosyltransferase activity"/>
    <property type="evidence" value="ECO:0007669"/>
    <property type="project" value="UniProtKB-KW"/>
</dbReference>
<accession>A0A5B9P3I9</accession>
<keyword evidence="6" id="KW-1185">Reference proteome</keyword>
<dbReference type="STRING" id="980251.GCA_001642875_03096"/>
<sequence length="323" mass="36604">MISVAPEPIHELPQPPFAPIEKIDIAICTWNRAELLEKTLGSIKRLIVPYQVQLRVIVVDNGSTDDTQNVLRAFANDHAFTKRHRVLLLTEDQQGHTYARNRAVEHIDSDLLIWTDDDVLLDASMVQGYVEFADANLDIAFFGGKIEPDFEITPEPWITENWDKLKGCFAARDLGDEPLPLTKDRLPYGANFAIRTEVQKCFPFDATLGRRGQQVNGEDELEMMRRVIVAGYDGSWVPAATVRHFIDRSRTTELYVREYFVGQGRALAAKGEAWSDSVGGLKWRSFRKFAAYRFKRQFAPSEQWVSLMLESSLAAGQAIELGK</sequence>
<dbReference type="InterPro" id="IPR029044">
    <property type="entry name" value="Nucleotide-diphossugar_trans"/>
</dbReference>
<evidence type="ECO:0000256" key="1">
    <source>
        <dbReference type="ARBA" id="ARBA00006739"/>
    </source>
</evidence>
<evidence type="ECO:0000256" key="2">
    <source>
        <dbReference type="ARBA" id="ARBA00022676"/>
    </source>
</evidence>
<dbReference type="RefSeq" id="WP_148618604.1">
    <property type="nucleotide sequence ID" value="NZ_CP042912.1"/>
</dbReference>
<name>A0A5B9P3I9_9BACT</name>
<organism evidence="5 6">
    <name type="scientific">Mariniblastus fucicola</name>
    <dbReference type="NCBI Taxonomy" id="980251"/>
    <lineage>
        <taxon>Bacteria</taxon>
        <taxon>Pseudomonadati</taxon>
        <taxon>Planctomycetota</taxon>
        <taxon>Planctomycetia</taxon>
        <taxon>Pirellulales</taxon>
        <taxon>Pirellulaceae</taxon>
        <taxon>Mariniblastus</taxon>
    </lineage>
</organism>
<dbReference type="KEGG" id="mff:MFFC18_06050"/>
<dbReference type="Pfam" id="PF00535">
    <property type="entry name" value="Glycos_transf_2"/>
    <property type="match status" value="1"/>
</dbReference>
<gene>
    <name evidence="5" type="ORF">MFFC18_06050</name>
</gene>
<keyword evidence="2" id="KW-0328">Glycosyltransferase</keyword>
<reference evidence="5 6" key="1">
    <citation type="submission" date="2019-08" db="EMBL/GenBank/DDBJ databases">
        <title>Deep-cultivation of Planctomycetes and their phenomic and genomic characterization uncovers novel biology.</title>
        <authorList>
            <person name="Wiegand S."/>
            <person name="Jogler M."/>
            <person name="Boedeker C."/>
            <person name="Pinto D."/>
            <person name="Vollmers J."/>
            <person name="Rivas-Marin E."/>
            <person name="Kohn T."/>
            <person name="Peeters S.H."/>
            <person name="Heuer A."/>
            <person name="Rast P."/>
            <person name="Oberbeckmann S."/>
            <person name="Bunk B."/>
            <person name="Jeske O."/>
            <person name="Meyerdierks A."/>
            <person name="Storesund J.E."/>
            <person name="Kallscheuer N."/>
            <person name="Luecker S."/>
            <person name="Lage O.M."/>
            <person name="Pohl T."/>
            <person name="Merkel B.J."/>
            <person name="Hornburger P."/>
            <person name="Mueller R.-W."/>
            <person name="Bruemmer F."/>
            <person name="Labrenz M."/>
            <person name="Spormann A.M."/>
            <person name="Op den Camp H."/>
            <person name="Overmann J."/>
            <person name="Amann R."/>
            <person name="Jetten M.S.M."/>
            <person name="Mascher T."/>
            <person name="Medema M.H."/>
            <person name="Devos D.P."/>
            <person name="Kaster A.-K."/>
            <person name="Ovreas L."/>
            <person name="Rohde M."/>
            <person name="Galperin M.Y."/>
            <person name="Jogler C."/>
        </authorList>
    </citation>
    <scope>NUCLEOTIDE SEQUENCE [LARGE SCALE GENOMIC DNA]</scope>
    <source>
        <strain evidence="5 6">FC18</strain>
    </source>
</reference>
<feature type="domain" description="Glycosyltransferase 2-like" evidence="4">
    <location>
        <begin position="25"/>
        <end position="142"/>
    </location>
</feature>
<dbReference type="PANTHER" id="PTHR43179:SF12">
    <property type="entry name" value="GALACTOFURANOSYLTRANSFERASE GLFT2"/>
    <property type="match status" value="1"/>
</dbReference>
<protein>
    <submittedName>
        <fullName evidence="5">N-glycosyltransferase</fullName>
    </submittedName>
</protein>
<dbReference type="AlphaFoldDB" id="A0A5B9P3I9"/>
<evidence type="ECO:0000256" key="3">
    <source>
        <dbReference type="ARBA" id="ARBA00022679"/>
    </source>
</evidence>
<dbReference type="Gene3D" id="3.90.550.10">
    <property type="entry name" value="Spore Coat Polysaccharide Biosynthesis Protein SpsA, Chain A"/>
    <property type="match status" value="1"/>
</dbReference>
<evidence type="ECO:0000313" key="5">
    <source>
        <dbReference type="EMBL" id="QEG20754.1"/>
    </source>
</evidence>
<keyword evidence="3 5" id="KW-0808">Transferase</keyword>